<dbReference type="AlphaFoldDB" id="A0A059EZL9"/>
<feature type="transmembrane region" description="Helical" evidence="1">
    <location>
        <begin position="200"/>
        <end position="219"/>
    </location>
</feature>
<evidence type="ECO:0000313" key="2">
    <source>
        <dbReference type="EMBL" id="KCZ80365.1"/>
    </source>
</evidence>
<protein>
    <submittedName>
        <fullName evidence="2">Uncharacterized protein</fullName>
    </submittedName>
</protein>
<name>A0A059EZL9_9MICR</name>
<keyword evidence="3" id="KW-1185">Reference proteome</keyword>
<reference evidence="2 3" key="2">
    <citation type="submission" date="2014-03" db="EMBL/GenBank/DDBJ databases">
        <title>The Genome Sequence of Anncaliia algerae insect isolate PRA339.</title>
        <authorList>
            <consortium name="The Broad Institute Genome Sequencing Platform"/>
            <consortium name="The Broad Institute Genome Sequencing Center for Infectious Disease"/>
            <person name="Cuomo C."/>
            <person name="Becnel J."/>
            <person name="Sanscrainte N."/>
            <person name="Walker B."/>
            <person name="Young S.K."/>
            <person name="Zeng Q."/>
            <person name="Gargeya S."/>
            <person name="Fitzgerald M."/>
            <person name="Haas B."/>
            <person name="Abouelleil A."/>
            <person name="Alvarado L."/>
            <person name="Arachchi H.M."/>
            <person name="Berlin A.M."/>
            <person name="Chapman S.B."/>
            <person name="Dewar J."/>
            <person name="Goldberg J."/>
            <person name="Griggs A."/>
            <person name="Gujja S."/>
            <person name="Hansen M."/>
            <person name="Howarth C."/>
            <person name="Imamovic A."/>
            <person name="Larimer J."/>
            <person name="McCowan C."/>
            <person name="Murphy C."/>
            <person name="Neiman D."/>
            <person name="Pearson M."/>
            <person name="Priest M."/>
            <person name="Roberts A."/>
            <person name="Saif S."/>
            <person name="Shea T."/>
            <person name="Sisk P."/>
            <person name="Sykes S."/>
            <person name="Wortman J."/>
            <person name="Nusbaum C."/>
            <person name="Birren B."/>
        </authorList>
    </citation>
    <scope>NUCLEOTIDE SEQUENCE [LARGE SCALE GENOMIC DNA]</scope>
    <source>
        <strain evidence="2 3">PRA339</strain>
    </source>
</reference>
<feature type="transmembrane region" description="Helical" evidence="1">
    <location>
        <begin position="166"/>
        <end position="188"/>
    </location>
</feature>
<evidence type="ECO:0000313" key="3">
    <source>
        <dbReference type="Proteomes" id="UP000030655"/>
    </source>
</evidence>
<keyword evidence="1" id="KW-0812">Transmembrane</keyword>
<dbReference type="HOGENOM" id="CLU_1229665_0_0_1"/>
<accession>A0A059EZL9</accession>
<organism evidence="2 3">
    <name type="scientific">Anncaliia algerae PRA339</name>
    <dbReference type="NCBI Taxonomy" id="1288291"/>
    <lineage>
        <taxon>Eukaryota</taxon>
        <taxon>Fungi</taxon>
        <taxon>Fungi incertae sedis</taxon>
        <taxon>Microsporidia</taxon>
        <taxon>Tubulinosematoidea</taxon>
        <taxon>Tubulinosematidae</taxon>
        <taxon>Anncaliia</taxon>
    </lineage>
</organism>
<feature type="transmembrane region" description="Helical" evidence="1">
    <location>
        <begin position="56"/>
        <end position="78"/>
    </location>
</feature>
<evidence type="ECO:0000256" key="1">
    <source>
        <dbReference type="SAM" id="Phobius"/>
    </source>
</evidence>
<sequence>MLGAVIYIRKTVRTIRELGILANSTFISTSIGYLLGNFFTFTSLSYAVLGQNYIALLFYFYISCTIILTSLCFLPFSYLPYLPLIYIFPQIFEVMFVFYNSNVYSRKILFLRNRKIGSDLQLKKVLNVSKKNNLIHDFTVVARAVAYLYMLRNLLIPLFYARVIDLYLPNTFFILYFSFIFIDLFCSFYEKNENIIAKTISNLSIFGLIITSILVATLFHKISDR</sequence>
<feature type="transmembrane region" description="Helical" evidence="1">
    <location>
        <begin position="31"/>
        <end position="49"/>
    </location>
</feature>
<keyword evidence="1" id="KW-1133">Transmembrane helix</keyword>
<dbReference type="Proteomes" id="UP000030655">
    <property type="component" value="Unassembled WGS sequence"/>
</dbReference>
<keyword evidence="1" id="KW-0472">Membrane</keyword>
<gene>
    <name evidence="2" type="ORF">H312_02233</name>
</gene>
<dbReference type="VEuPathDB" id="MicrosporidiaDB:H312_02233"/>
<proteinExistence type="predicted"/>
<feature type="transmembrane region" description="Helical" evidence="1">
    <location>
        <begin position="84"/>
        <end position="105"/>
    </location>
</feature>
<reference evidence="3" key="1">
    <citation type="submission" date="2013-02" db="EMBL/GenBank/DDBJ databases">
        <authorList>
            <consortium name="The Broad Institute Genome Sequencing Platform"/>
            <person name="Cuomo C."/>
            <person name="Becnel J."/>
            <person name="Sanscrainte N."/>
            <person name="Walker B."/>
            <person name="Young S.K."/>
            <person name="Zeng Q."/>
            <person name="Gargeya S."/>
            <person name="Fitzgerald M."/>
            <person name="Haas B."/>
            <person name="Abouelleil A."/>
            <person name="Alvarado L."/>
            <person name="Arachchi H.M."/>
            <person name="Berlin A.M."/>
            <person name="Chapman S.B."/>
            <person name="Dewar J."/>
            <person name="Goldberg J."/>
            <person name="Griggs A."/>
            <person name="Gujja S."/>
            <person name="Hansen M."/>
            <person name="Howarth C."/>
            <person name="Imamovic A."/>
            <person name="Larimer J."/>
            <person name="McCowan C."/>
            <person name="Murphy C."/>
            <person name="Neiman D."/>
            <person name="Pearson M."/>
            <person name="Priest M."/>
            <person name="Roberts A."/>
            <person name="Saif S."/>
            <person name="Shea T."/>
            <person name="Sisk P."/>
            <person name="Sykes S."/>
            <person name="Wortman J."/>
            <person name="Nusbaum C."/>
            <person name="Birren B."/>
        </authorList>
    </citation>
    <scope>NUCLEOTIDE SEQUENCE [LARGE SCALE GENOMIC DNA]</scope>
    <source>
        <strain evidence="3">PRA339</strain>
    </source>
</reference>
<dbReference type="EMBL" id="KK365185">
    <property type="protein sequence ID" value="KCZ80365.1"/>
    <property type="molecule type" value="Genomic_DNA"/>
</dbReference>
<feature type="transmembrane region" description="Helical" evidence="1">
    <location>
        <begin position="140"/>
        <end position="160"/>
    </location>
</feature>